<dbReference type="EMBL" id="CP045915">
    <property type="protein sequence ID" value="QGH33170.1"/>
    <property type="molecule type" value="Genomic_DNA"/>
</dbReference>
<dbReference type="GO" id="GO:0046491">
    <property type="term" value="P:L-methylmalonyl-CoA metabolic process"/>
    <property type="evidence" value="ECO:0007669"/>
    <property type="project" value="TreeGrafter"/>
</dbReference>
<proteinExistence type="predicted"/>
<keyword evidence="4" id="KW-1185">Reference proteome</keyword>
<name>A0A5Q2TGW1_9BACI</name>
<feature type="domain" description="VOC" evidence="2">
    <location>
        <begin position="2"/>
        <end position="128"/>
    </location>
</feature>
<evidence type="ECO:0000313" key="4">
    <source>
        <dbReference type="Proteomes" id="UP000339690"/>
    </source>
</evidence>
<gene>
    <name evidence="3" type="ORF">GI584_03575</name>
</gene>
<accession>A0A5Q2TGW1</accession>
<dbReference type="InterPro" id="IPR051785">
    <property type="entry name" value="MMCE/EMCE_epimerase"/>
</dbReference>
<dbReference type="GO" id="GO:0046872">
    <property type="term" value="F:metal ion binding"/>
    <property type="evidence" value="ECO:0007669"/>
    <property type="project" value="UniProtKB-KW"/>
</dbReference>
<protein>
    <submittedName>
        <fullName evidence="3">VOC family protein</fullName>
    </submittedName>
</protein>
<dbReference type="GO" id="GO:0004493">
    <property type="term" value="F:methylmalonyl-CoA epimerase activity"/>
    <property type="evidence" value="ECO:0007669"/>
    <property type="project" value="TreeGrafter"/>
</dbReference>
<dbReference type="Proteomes" id="UP000339690">
    <property type="component" value="Chromosome"/>
</dbReference>
<dbReference type="SUPFAM" id="SSF54593">
    <property type="entry name" value="Glyoxalase/Bleomycin resistance protein/Dihydroxybiphenyl dioxygenase"/>
    <property type="match status" value="1"/>
</dbReference>
<dbReference type="PANTHER" id="PTHR43048">
    <property type="entry name" value="METHYLMALONYL-COA EPIMERASE"/>
    <property type="match status" value="1"/>
</dbReference>
<reference evidence="3 4" key="1">
    <citation type="submission" date="2019-11" db="EMBL/GenBank/DDBJ databases">
        <title>Gracilibacillus salitolerans sp. nov., a moderate halophile isolated from a saline soil in northwest China.</title>
        <authorList>
            <person name="Gan L."/>
        </authorList>
    </citation>
    <scope>NUCLEOTIDE SEQUENCE [LARGE SCALE GENOMIC DNA]</scope>
    <source>
        <strain evidence="3 4">SCU50</strain>
    </source>
</reference>
<dbReference type="PROSITE" id="PS51819">
    <property type="entry name" value="VOC"/>
    <property type="match status" value="1"/>
</dbReference>
<dbReference type="InterPro" id="IPR004360">
    <property type="entry name" value="Glyas_Fos-R_dOase_dom"/>
</dbReference>
<dbReference type="InterPro" id="IPR029068">
    <property type="entry name" value="Glyas_Bleomycin-R_OHBP_Dase"/>
</dbReference>
<dbReference type="Gene3D" id="3.10.180.10">
    <property type="entry name" value="2,3-Dihydroxybiphenyl 1,2-Dioxygenase, domain 1"/>
    <property type="match status" value="1"/>
</dbReference>
<organism evidence="3 4">
    <name type="scientific">Gracilibacillus salitolerans</name>
    <dbReference type="NCBI Taxonomy" id="2663022"/>
    <lineage>
        <taxon>Bacteria</taxon>
        <taxon>Bacillati</taxon>
        <taxon>Bacillota</taxon>
        <taxon>Bacilli</taxon>
        <taxon>Bacillales</taxon>
        <taxon>Bacillaceae</taxon>
        <taxon>Gracilibacillus</taxon>
    </lineage>
</organism>
<keyword evidence="1" id="KW-0479">Metal-binding</keyword>
<evidence type="ECO:0000313" key="3">
    <source>
        <dbReference type="EMBL" id="QGH33170.1"/>
    </source>
</evidence>
<dbReference type="KEGG" id="grc:GI584_03575"/>
<sequence>MKLDNIRLLVTEFDACLYFYQETLGFKRTWGEPGGDYASFDVGDGMVLALFRRKLMAEAVGTGNLPVSTQEQDNFALIFEVSDLEKTVHDIEWRGGKFVTSIEDKSLWGIRTVHLRDPDGNLIEFITTLPQHKWDESLIERDQTYK</sequence>
<evidence type="ECO:0000259" key="2">
    <source>
        <dbReference type="PROSITE" id="PS51819"/>
    </source>
</evidence>
<dbReference type="PANTHER" id="PTHR43048:SF4">
    <property type="entry name" value="RING-CLEAVING DIOXYGENASE-RELATED"/>
    <property type="match status" value="1"/>
</dbReference>
<dbReference type="AlphaFoldDB" id="A0A5Q2TGW1"/>
<dbReference type="RefSeq" id="WP_153790255.1">
    <property type="nucleotide sequence ID" value="NZ_CP045915.1"/>
</dbReference>
<dbReference type="Pfam" id="PF00903">
    <property type="entry name" value="Glyoxalase"/>
    <property type="match status" value="1"/>
</dbReference>
<dbReference type="InterPro" id="IPR037523">
    <property type="entry name" value="VOC_core"/>
</dbReference>
<evidence type="ECO:0000256" key="1">
    <source>
        <dbReference type="ARBA" id="ARBA00022723"/>
    </source>
</evidence>